<feature type="region of interest" description="Disordered" evidence="2">
    <location>
        <begin position="1"/>
        <end position="96"/>
    </location>
</feature>
<organism evidence="4 5">
    <name type="scientific">Cryptococcus wingfieldii CBS 7118</name>
    <dbReference type="NCBI Taxonomy" id="1295528"/>
    <lineage>
        <taxon>Eukaryota</taxon>
        <taxon>Fungi</taxon>
        <taxon>Dikarya</taxon>
        <taxon>Basidiomycota</taxon>
        <taxon>Agaricomycotina</taxon>
        <taxon>Tremellomycetes</taxon>
        <taxon>Tremellales</taxon>
        <taxon>Cryptococcaceae</taxon>
        <taxon>Cryptococcus</taxon>
    </lineage>
</organism>
<dbReference type="GeneID" id="30192774"/>
<evidence type="ECO:0000256" key="1">
    <source>
        <dbReference type="RuleBase" id="RU004560"/>
    </source>
</evidence>
<keyword evidence="1" id="KW-0547">Nucleotide-binding</keyword>
<name>A0A1E3JBT9_9TREE</name>
<evidence type="ECO:0000313" key="5">
    <source>
        <dbReference type="Proteomes" id="UP000094819"/>
    </source>
</evidence>
<evidence type="ECO:0000256" key="2">
    <source>
        <dbReference type="SAM" id="MobiDB-lite"/>
    </source>
</evidence>
<accession>A0A1E3JBT9</accession>
<dbReference type="GO" id="GO:0005525">
    <property type="term" value="F:GTP binding"/>
    <property type="evidence" value="ECO:0007669"/>
    <property type="project" value="UniProtKB-KW"/>
</dbReference>
<dbReference type="InterPro" id="IPR027417">
    <property type="entry name" value="P-loop_NTPase"/>
</dbReference>
<dbReference type="RefSeq" id="XP_019032179.1">
    <property type="nucleotide sequence ID" value="XM_019175689.1"/>
</dbReference>
<dbReference type="AlphaFoldDB" id="A0A1E3JBT9"/>
<dbReference type="Proteomes" id="UP000094819">
    <property type="component" value="Unassembled WGS sequence"/>
</dbReference>
<feature type="compositionally biased region" description="Low complexity" evidence="2">
    <location>
        <begin position="57"/>
        <end position="78"/>
    </location>
</feature>
<keyword evidence="5" id="KW-1185">Reference proteome</keyword>
<sequence length="511" mass="55705">MPPSFLRKKPRHSNQTPAPKNPPAIRHSLSLPDLTTPLIDTSSWEEVPPFTFSSAQGDSPVSPRGPGSPVSPLGRSSGTRNRKPSMVGGHGGEVQFHRPFTPKLVINSSPHNVSWGGDFRVSAAQWGRDASGKAQGQGLGRPDVRQSMASVASRRKFINLMISSLSAPSPEQLKPTLNPAPTSRPQSHTCLSTHSQDRILLRLIDTPGLELCPDEDIVGGIAAATALGHGVGVKGKERERGVKGLLRILEERFKYTLREESKVQRRVGADEGLVHLVIYLIDAREVLRPEEARKPTQEIDWSCVGLFDDEGLQDPDHEQTDTETSTFGPKLSSIEIDIIDRLSIRANVLPILSRTDTLTVSELEAVKAAVQRDLSAAFSKTPGRGFGVFGSDEESLSDSINIKEEDMEVDQPDPRPPTPNSIHSTASLSAPGLPWSIFIPSPSVSGGPEVTAGVRQFPWGTATVLEPEHSHFGLLLDNILGEYTKVLRNKTREVLYENYRTERLLAKSQGN</sequence>
<feature type="region of interest" description="Disordered" evidence="2">
    <location>
        <begin position="168"/>
        <end position="191"/>
    </location>
</feature>
<feature type="compositionally biased region" description="Polar residues" evidence="2">
    <location>
        <begin position="179"/>
        <end position="191"/>
    </location>
</feature>
<comment type="similarity">
    <text evidence="1">Belongs to the TRAFAC class TrmE-Era-EngA-EngB-Septin-like GTPase superfamily. Septin GTPase family.</text>
</comment>
<feature type="domain" description="Septin-type G" evidence="3">
    <location>
        <begin position="138"/>
        <end position="506"/>
    </location>
</feature>
<proteinExistence type="inferred from homology"/>
<dbReference type="EMBL" id="AWGH01000009">
    <property type="protein sequence ID" value="ODN98317.1"/>
    <property type="molecule type" value="Genomic_DNA"/>
</dbReference>
<comment type="caution">
    <text evidence="4">The sequence shown here is derived from an EMBL/GenBank/DDBJ whole genome shotgun (WGS) entry which is preliminary data.</text>
</comment>
<dbReference type="PANTHER" id="PTHR18884">
    <property type="entry name" value="SEPTIN"/>
    <property type="match status" value="1"/>
</dbReference>
<dbReference type="PROSITE" id="PS51719">
    <property type="entry name" value="G_SEPTIN"/>
    <property type="match status" value="1"/>
</dbReference>
<dbReference type="InterPro" id="IPR030379">
    <property type="entry name" value="G_SEPTIN_dom"/>
</dbReference>
<protein>
    <recommendedName>
        <fullName evidence="3">Septin-type G domain-containing protein</fullName>
    </recommendedName>
</protein>
<feature type="region of interest" description="Disordered" evidence="2">
    <location>
        <begin position="406"/>
        <end position="426"/>
    </location>
</feature>
<evidence type="ECO:0000259" key="3">
    <source>
        <dbReference type="PROSITE" id="PS51719"/>
    </source>
</evidence>
<evidence type="ECO:0000313" key="4">
    <source>
        <dbReference type="EMBL" id="ODN98317.1"/>
    </source>
</evidence>
<feature type="compositionally biased region" description="Basic residues" evidence="2">
    <location>
        <begin position="1"/>
        <end position="12"/>
    </location>
</feature>
<dbReference type="Gene3D" id="3.40.50.300">
    <property type="entry name" value="P-loop containing nucleotide triphosphate hydrolases"/>
    <property type="match status" value="1"/>
</dbReference>
<dbReference type="OrthoDB" id="10261408at2759"/>
<gene>
    <name evidence="4" type="ORF">L198_03561</name>
</gene>
<keyword evidence="1" id="KW-0342">GTP-binding</keyword>
<reference evidence="4 5" key="1">
    <citation type="submission" date="2016-06" db="EMBL/GenBank/DDBJ databases">
        <title>Evolution of pathogenesis and genome organization in the Tremellales.</title>
        <authorList>
            <person name="Cuomo C."/>
            <person name="Litvintseva A."/>
            <person name="Heitman J."/>
            <person name="Chen Y."/>
            <person name="Sun S."/>
            <person name="Springer D."/>
            <person name="Dromer F."/>
            <person name="Young S."/>
            <person name="Zeng Q."/>
            <person name="Chapman S."/>
            <person name="Gujja S."/>
            <person name="Saif S."/>
            <person name="Birren B."/>
        </authorList>
    </citation>
    <scope>NUCLEOTIDE SEQUENCE [LARGE SCALE GENOMIC DNA]</scope>
    <source>
        <strain evidence="4 5">CBS 7118</strain>
    </source>
</reference>
<dbReference type="Pfam" id="PF00735">
    <property type="entry name" value="Septin"/>
    <property type="match status" value="1"/>
</dbReference>